<keyword evidence="2" id="KW-0472">Membrane</keyword>
<evidence type="ECO:0000256" key="3">
    <source>
        <dbReference type="ARBA" id="ARBA00023237"/>
    </source>
</evidence>
<evidence type="ECO:0000256" key="2">
    <source>
        <dbReference type="ARBA" id="ARBA00023136"/>
    </source>
</evidence>
<keyword evidence="7" id="KW-1185">Reference proteome</keyword>
<protein>
    <submittedName>
        <fullName evidence="6">Ferripyoverdine receptor</fullName>
    </submittedName>
</protein>
<dbReference type="Pfam" id="PF13103">
    <property type="entry name" value="TonB_2"/>
    <property type="match status" value="1"/>
</dbReference>
<sequence length="261" mass="26921">MAIFSNDLVTGNCASMGLMAAAALLACLLPRSTDAQAAPSALGMPPSETSSQALFDFDIPAQGLGSALERYSRQTGIAVLVDERYAAHPASAVRGRYDARQALQRLLAGTALTARYAAYAHSIVVHGPAPAAARASVLPAPALVPVGSIPGVAQGGDRTREYVGRIQQALSRALCGSPASRPGGYRLALQLRLDADGAVQRMRLLDTTGNPARDAAVSAVVRRLHVGWPPPAAMPQPVSILLLPAGPHDEPACPDAAVSRG</sequence>
<dbReference type="InterPro" id="IPR011662">
    <property type="entry name" value="Secretin/TonB_short_N"/>
</dbReference>
<evidence type="ECO:0000259" key="5">
    <source>
        <dbReference type="SMART" id="SM00965"/>
    </source>
</evidence>
<evidence type="ECO:0000313" key="7">
    <source>
        <dbReference type="Proteomes" id="UP000076848"/>
    </source>
</evidence>
<keyword evidence="4" id="KW-0732">Signal</keyword>
<feature type="chain" id="PRO_5007615923" evidence="4">
    <location>
        <begin position="38"/>
        <end position="261"/>
    </location>
</feature>
<dbReference type="SUPFAM" id="SSF74653">
    <property type="entry name" value="TolA/TonB C-terminal domain"/>
    <property type="match status" value="1"/>
</dbReference>
<proteinExistence type="predicted"/>
<evidence type="ECO:0000256" key="1">
    <source>
        <dbReference type="ARBA" id="ARBA00022448"/>
    </source>
</evidence>
<dbReference type="STRING" id="288768.SAMEA3906486_00566"/>
<dbReference type="OrthoDB" id="8859744at2"/>
<dbReference type="SMART" id="SM00965">
    <property type="entry name" value="STN"/>
    <property type="match status" value="1"/>
</dbReference>
<name>A0A157S5X9_9BORD</name>
<dbReference type="Gene3D" id="3.55.50.30">
    <property type="match status" value="1"/>
</dbReference>
<keyword evidence="1" id="KW-0813">Transport</keyword>
<keyword evidence="6" id="KW-0675">Receptor</keyword>
<reference evidence="6 7" key="1">
    <citation type="submission" date="2016-04" db="EMBL/GenBank/DDBJ databases">
        <authorList>
            <consortium name="Pathogen Informatics"/>
        </authorList>
    </citation>
    <scope>NUCLEOTIDE SEQUENCE [LARGE SCALE GENOMIC DNA]</scope>
    <source>
        <strain evidence="6 7">H050680373</strain>
    </source>
</reference>
<evidence type="ECO:0000313" key="6">
    <source>
        <dbReference type="EMBL" id="SAI65814.1"/>
    </source>
</evidence>
<gene>
    <name evidence="6" type="primary">fpvA_2</name>
    <name evidence="6" type="ORF">SAMEA3906486_00566</name>
</gene>
<keyword evidence="3" id="KW-0998">Cell outer membrane</keyword>
<accession>A0A157S5X9</accession>
<dbReference type="GO" id="GO:0019867">
    <property type="term" value="C:outer membrane"/>
    <property type="evidence" value="ECO:0007669"/>
    <property type="project" value="InterPro"/>
</dbReference>
<feature type="signal peptide" evidence="4">
    <location>
        <begin position="1"/>
        <end position="37"/>
    </location>
</feature>
<evidence type="ECO:0000256" key="4">
    <source>
        <dbReference type="SAM" id="SignalP"/>
    </source>
</evidence>
<feature type="domain" description="Secretin/TonB short N-terminal" evidence="5">
    <location>
        <begin position="77"/>
        <end position="128"/>
    </location>
</feature>
<dbReference type="Gene3D" id="3.30.1150.10">
    <property type="match status" value="1"/>
</dbReference>
<organism evidence="6 7">
    <name type="scientific">Bordetella ansorpii</name>
    <dbReference type="NCBI Taxonomy" id="288768"/>
    <lineage>
        <taxon>Bacteria</taxon>
        <taxon>Pseudomonadati</taxon>
        <taxon>Pseudomonadota</taxon>
        <taxon>Betaproteobacteria</taxon>
        <taxon>Burkholderiales</taxon>
        <taxon>Alcaligenaceae</taxon>
        <taxon>Bordetella</taxon>
    </lineage>
</organism>
<dbReference type="Proteomes" id="UP000076848">
    <property type="component" value="Unassembled WGS sequence"/>
</dbReference>
<dbReference type="EMBL" id="FKIF01000001">
    <property type="protein sequence ID" value="SAI65814.1"/>
    <property type="molecule type" value="Genomic_DNA"/>
</dbReference>
<dbReference type="AlphaFoldDB" id="A0A157S5X9"/>